<keyword evidence="4" id="KW-1185">Reference proteome</keyword>
<dbReference type="Proteomes" id="UP000259969">
    <property type="component" value="Segment"/>
</dbReference>
<keyword evidence="1" id="KW-0175">Coiled coil</keyword>
<gene>
    <name evidence="3" type="ORF">PAER24_00050</name>
</gene>
<sequence length="168" mass="18702">MDSILSAVLEGAGMISEEEFRELQEELAELTESFGRLEEMNEALSEVVFALLQSTSIRPRLFSRLIDHTLDKWLILRRDLGSPSAKLLQRVRDDVLSKPPEGTLDFPSARPRPLLRAVPAPHRKDSARGRDGSEGDVQHGPRPGDTPQPAPGPTPHEPSDEQRPELDE</sequence>
<reference evidence="3 4" key="1">
    <citation type="submission" date="2018-07" db="EMBL/GenBank/DDBJ databases">
        <title>Complete Genome Sequence of the Pseudomonas phage YMC12/01/R24_PAE_BP.</title>
        <authorList>
            <person name="Jeon J."/>
            <person name="Yong D."/>
        </authorList>
    </citation>
    <scope>NUCLEOTIDE SEQUENCE [LARGE SCALE GENOMIC DNA]</scope>
</reference>
<evidence type="ECO:0000256" key="2">
    <source>
        <dbReference type="SAM" id="MobiDB-lite"/>
    </source>
</evidence>
<evidence type="ECO:0000256" key="1">
    <source>
        <dbReference type="SAM" id="Coils"/>
    </source>
</evidence>
<protein>
    <submittedName>
        <fullName evidence="3">Uncharacterized protein</fullName>
    </submittedName>
</protein>
<feature type="compositionally biased region" description="Low complexity" evidence="2">
    <location>
        <begin position="107"/>
        <end position="120"/>
    </location>
</feature>
<name>A0A346FB46_9CAUD</name>
<feature type="coiled-coil region" evidence="1">
    <location>
        <begin position="13"/>
        <end position="47"/>
    </location>
</feature>
<organism evidence="3 4">
    <name type="scientific">Pseudomonas phage YMC12/01/R24</name>
    <dbReference type="NCBI Taxonomy" id="2283028"/>
    <lineage>
        <taxon>Viruses</taxon>
        <taxon>Duplodnaviria</taxon>
        <taxon>Heunggongvirae</taxon>
        <taxon>Uroviricota</taxon>
        <taxon>Caudoviricetes</taxon>
        <taxon>Casadabanvirus</taxon>
        <taxon>Casadabanvirus R24</taxon>
    </lineage>
</organism>
<evidence type="ECO:0000313" key="4">
    <source>
        <dbReference type="Proteomes" id="UP000259969"/>
    </source>
</evidence>
<feature type="compositionally biased region" description="Basic and acidic residues" evidence="2">
    <location>
        <begin position="157"/>
        <end position="168"/>
    </location>
</feature>
<dbReference type="EMBL" id="MH643778">
    <property type="protein sequence ID" value="AXN52921.1"/>
    <property type="molecule type" value="Genomic_DNA"/>
</dbReference>
<feature type="compositionally biased region" description="Pro residues" evidence="2">
    <location>
        <begin position="144"/>
        <end position="156"/>
    </location>
</feature>
<evidence type="ECO:0000313" key="3">
    <source>
        <dbReference type="EMBL" id="AXN52921.1"/>
    </source>
</evidence>
<proteinExistence type="predicted"/>
<feature type="region of interest" description="Disordered" evidence="2">
    <location>
        <begin position="91"/>
        <end position="168"/>
    </location>
</feature>
<feature type="compositionally biased region" description="Basic and acidic residues" evidence="2">
    <location>
        <begin position="122"/>
        <end position="139"/>
    </location>
</feature>
<accession>A0A346FB46</accession>